<feature type="chain" id="PRO_5011444008" evidence="2">
    <location>
        <begin position="26"/>
        <end position="184"/>
    </location>
</feature>
<evidence type="ECO:0000256" key="2">
    <source>
        <dbReference type="SAM" id="SignalP"/>
    </source>
</evidence>
<reference evidence="4" key="1">
    <citation type="submission" date="2016-10" db="EMBL/GenBank/DDBJ databases">
        <authorList>
            <person name="Varghese N."/>
            <person name="Submissions S."/>
        </authorList>
    </citation>
    <scope>NUCLEOTIDE SEQUENCE [LARGE SCALE GENOMIC DNA]</scope>
    <source>
        <strain evidence="4">CGMCC 1.10658</strain>
    </source>
</reference>
<organism evidence="3 4">
    <name type="scientific">Microbulbifer yueqingensis</name>
    <dbReference type="NCBI Taxonomy" id="658219"/>
    <lineage>
        <taxon>Bacteria</taxon>
        <taxon>Pseudomonadati</taxon>
        <taxon>Pseudomonadota</taxon>
        <taxon>Gammaproteobacteria</taxon>
        <taxon>Cellvibrionales</taxon>
        <taxon>Microbulbiferaceae</taxon>
        <taxon>Microbulbifer</taxon>
    </lineage>
</organism>
<name>A0A1G8VV88_9GAMM</name>
<keyword evidence="2" id="KW-0732">Signal</keyword>
<feature type="signal peptide" evidence="2">
    <location>
        <begin position="1"/>
        <end position="25"/>
    </location>
</feature>
<evidence type="ECO:0000313" key="3">
    <source>
        <dbReference type="EMBL" id="SDJ69994.1"/>
    </source>
</evidence>
<sequence>MFLLKYPLIPVLFALILSAPGPARAVEVQLSSGRTLETGLAEARLVAELGAFAVIAGRSCIACDENTSIYLHRISPRDKRVSAGRESPATPERYTYPGDYRDYLSEELVEKTRLFYGQCYEGQAALLWLSEYRVEGDWQKDEFLIVFRDGGMEERYNEGRQPGRLHTGHADCRELPGIDAETEP</sequence>
<proteinExistence type="predicted"/>
<gene>
    <name evidence="3" type="ORF">SAMN05216212_0751</name>
</gene>
<evidence type="ECO:0000313" key="4">
    <source>
        <dbReference type="Proteomes" id="UP000199305"/>
    </source>
</evidence>
<feature type="region of interest" description="Disordered" evidence="1">
    <location>
        <begin position="156"/>
        <end position="184"/>
    </location>
</feature>
<dbReference type="EMBL" id="FNFH01000001">
    <property type="protein sequence ID" value="SDJ69994.1"/>
    <property type="molecule type" value="Genomic_DNA"/>
</dbReference>
<dbReference type="AlphaFoldDB" id="A0A1G8VV88"/>
<dbReference type="Proteomes" id="UP000199305">
    <property type="component" value="Unassembled WGS sequence"/>
</dbReference>
<accession>A0A1G8VV88</accession>
<protein>
    <submittedName>
        <fullName evidence="3">Uncharacterized protein</fullName>
    </submittedName>
</protein>
<keyword evidence="4" id="KW-1185">Reference proteome</keyword>
<evidence type="ECO:0000256" key="1">
    <source>
        <dbReference type="SAM" id="MobiDB-lite"/>
    </source>
</evidence>